<organism evidence="1">
    <name type="scientific">bioreactor metagenome</name>
    <dbReference type="NCBI Taxonomy" id="1076179"/>
    <lineage>
        <taxon>unclassified sequences</taxon>
        <taxon>metagenomes</taxon>
        <taxon>ecological metagenomes</taxon>
    </lineage>
</organism>
<accession>A0A645EDC6</accession>
<sequence>MAAKVFVEPGAKLCDKPGHCMKHLSRSRGNITEFEISQGFVYLFSLCPYDSIVEKGIPEGEIAVNGCIAETACLFDV</sequence>
<dbReference type="AlphaFoldDB" id="A0A645EDC6"/>
<protein>
    <submittedName>
        <fullName evidence="1">Uncharacterized protein</fullName>
    </submittedName>
</protein>
<evidence type="ECO:0000313" key="1">
    <source>
        <dbReference type="EMBL" id="MPM98743.1"/>
    </source>
</evidence>
<reference evidence="1" key="1">
    <citation type="submission" date="2019-08" db="EMBL/GenBank/DDBJ databases">
        <authorList>
            <person name="Kucharzyk K."/>
            <person name="Murdoch R.W."/>
            <person name="Higgins S."/>
            <person name="Loffler F."/>
        </authorList>
    </citation>
    <scope>NUCLEOTIDE SEQUENCE</scope>
</reference>
<proteinExistence type="predicted"/>
<gene>
    <name evidence="1" type="ORF">SDC9_145932</name>
</gene>
<name>A0A645EDC6_9ZZZZ</name>
<comment type="caution">
    <text evidence="1">The sequence shown here is derived from an EMBL/GenBank/DDBJ whole genome shotgun (WGS) entry which is preliminary data.</text>
</comment>
<dbReference type="EMBL" id="VSSQ01044877">
    <property type="protein sequence ID" value="MPM98743.1"/>
    <property type="molecule type" value="Genomic_DNA"/>
</dbReference>